<keyword evidence="3" id="KW-0548">Nucleotidyltransferase</keyword>
<dbReference type="Proteomes" id="UP000248917">
    <property type="component" value="Unassembled WGS sequence"/>
</dbReference>
<dbReference type="CDD" id="cd00757">
    <property type="entry name" value="ThiF_MoeB_HesA_family"/>
    <property type="match status" value="1"/>
</dbReference>
<keyword evidence="3" id="KW-0808">Transferase</keyword>
<evidence type="ECO:0000259" key="2">
    <source>
        <dbReference type="Pfam" id="PF00899"/>
    </source>
</evidence>
<dbReference type="PANTHER" id="PTHR10953">
    <property type="entry name" value="UBIQUITIN-ACTIVATING ENZYME E1"/>
    <property type="match status" value="1"/>
</dbReference>
<dbReference type="Gene3D" id="3.40.50.720">
    <property type="entry name" value="NAD(P)-binding Rossmann-like Domain"/>
    <property type="match status" value="1"/>
</dbReference>
<dbReference type="InterPro" id="IPR035985">
    <property type="entry name" value="Ubiquitin-activating_enz"/>
</dbReference>
<dbReference type="FunFam" id="3.40.50.720:FF:000080">
    <property type="entry name" value="Thiazole biosynthesis adenylyltransferase ThiF"/>
    <property type="match status" value="1"/>
</dbReference>
<accession>A0A326RMY2</accession>
<dbReference type="GO" id="GO:0004792">
    <property type="term" value="F:thiosulfate-cyanide sulfurtransferase activity"/>
    <property type="evidence" value="ECO:0007669"/>
    <property type="project" value="TreeGrafter"/>
</dbReference>
<dbReference type="PANTHER" id="PTHR10953:SF102">
    <property type="entry name" value="ADENYLYLTRANSFERASE AND SULFURTRANSFERASE MOCS3"/>
    <property type="match status" value="1"/>
</dbReference>
<comment type="similarity">
    <text evidence="1">Belongs to the HesA/MoeB/ThiF family.</text>
</comment>
<evidence type="ECO:0000256" key="1">
    <source>
        <dbReference type="ARBA" id="ARBA00009919"/>
    </source>
</evidence>
<name>A0A326RMY2_9BACT</name>
<dbReference type="EMBL" id="QKTX01000011">
    <property type="protein sequence ID" value="PZV81013.1"/>
    <property type="molecule type" value="Genomic_DNA"/>
</dbReference>
<dbReference type="Pfam" id="PF00899">
    <property type="entry name" value="ThiF"/>
    <property type="match status" value="1"/>
</dbReference>
<dbReference type="AlphaFoldDB" id="A0A326RMY2"/>
<keyword evidence="4" id="KW-1185">Reference proteome</keyword>
<dbReference type="GO" id="GO:0008146">
    <property type="term" value="F:sulfotransferase activity"/>
    <property type="evidence" value="ECO:0007669"/>
    <property type="project" value="TreeGrafter"/>
</dbReference>
<dbReference type="InterPro" id="IPR045886">
    <property type="entry name" value="ThiF/MoeB/HesA"/>
</dbReference>
<reference evidence="3 4" key="1">
    <citation type="submission" date="2018-06" db="EMBL/GenBank/DDBJ databases">
        <title>Genomic Encyclopedia of Archaeal and Bacterial Type Strains, Phase II (KMG-II): from individual species to whole genera.</title>
        <authorList>
            <person name="Goeker M."/>
        </authorList>
    </citation>
    <scope>NUCLEOTIDE SEQUENCE [LARGE SCALE GENOMIC DNA]</scope>
    <source>
        <strain evidence="3 4">T4</strain>
    </source>
</reference>
<gene>
    <name evidence="3" type="ORF">CLV31_111183</name>
</gene>
<proteinExistence type="inferred from homology"/>
<dbReference type="GO" id="GO:0005829">
    <property type="term" value="C:cytosol"/>
    <property type="evidence" value="ECO:0007669"/>
    <property type="project" value="TreeGrafter"/>
</dbReference>
<comment type="caution">
    <text evidence="3">The sequence shown here is derived from an EMBL/GenBank/DDBJ whole genome shotgun (WGS) entry which is preliminary data.</text>
</comment>
<dbReference type="GO" id="GO:0008641">
    <property type="term" value="F:ubiquitin-like modifier activating enzyme activity"/>
    <property type="evidence" value="ECO:0007669"/>
    <property type="project" value="InterPro"/>
</dbReference>
<dbReference type="RefSeq" id="WP_111393792.1">
    <property type="nucleotide sequence ID" value="NZ_JBJINY010000079.1"/>
</dbReference>
<dbReference type="InterPro" id="IPR000594">
    <property type="entry name" value="ThiF_NAD_FAD-bd"/>
</dbReference>
<organism evidence="3 4">
    <name type="scientific">Algoriphagus aquaeductus</name>
    <dbReference type="NCBI Taxonomy" id="475299"/>
    <lineage>
        <taxon>Bacteria</taxon>
        <taxon>Pseudomonadati</taxon>
        <taxon>Bacteroidota</taxon>
        <taxon>Cytophagia</taxon>
        <taxon>Cytophagales</taxon>
        <taxon>Cyclobacteriaceae</taxon>
        <taxon>Algoriphagus</taxon>
    </lineage>
</organism>
<dbReference type="SUPFAM" id="SSF69572">
    <property type="entry name" value="Activating enzymes of the ubiquitin-like proteins"/>
    <property type="match status" value="1"/>
</dbReference>
<sequence length="236" mass="26476">MLSREEFNRYQKQVMLEDVGLLGQINLKEAKVLVIGAGGLGAPILQYLTSIGIGTIGVVDFDVIEISNLHRQILFSHEDAGRLKVEVTKEKLLKQNPYVSIYTYSVLLSEENAEQIFSDYDFIVDGCDNFLTRYIVNDTCTKMGKPLVYGSILGYQGQVAVFNYKGSKHLRDLFPEPPNAEDVPSCSENGVMGHVPGIVGLYMCNILTQLILGQFQQVNTLFLIDLKTIEMRRILF</sequence>
<feature type="domain" description="THIF-type NAD/FAD binding fold" evidence="2">
    <location>
        <begin position="10"/>
        <end position="233"/>
    </location>
</feature>
<evidence type="ECO:0000313" key="3">
    <source>
        <dbReference type="EMBL" id="PZV81013.1"/>
    </source>
</evidence>
<dbReference type="OrthoDB" id="9804286at2"/>
<protein>
    <submittedName>
        <fullName evidence="3">Adenylyltransferase/sulfurtransferase</fullName>
    </submittedName>
</protein>
<dbReference type="GO" id="GO:0016779">
    <property type="term" value="F:nucleotidyltransferase activity"/>
    <property type="evidence" value="ECO:0007669"/>
    <property type="project" value="UniProtKB-KW"/>
</dbReference>
<evidence type="ECO:0000313" key="4">
    <source>
        <dbReference type="Proteomes" id="UP000248917"/>
    </source>
</evidence>